<feature type="domain" description="DUF1559" evidence="2">
    <location>
        <begin position="63"/>
        <end position="327"/>
    </location>
</feature>
<dbReference type="InterPro" id="IPR012902">
    <property type="entry name" value="N_methyl_site"/>
</dbReference>
<dbReference type="SUPFAM" id="SSF54523">
    <property type="entry name" value="Pili subunits"/>
    <property type="match status" value="1"/>
</dbReference>
<evidence type="ECO:0000313" key="4">
    <source>
        <dbReference type="Proteomes" id="UP000316598"/>
    </source>
</evidence>
<keyword evidence="1" id="KW-0812">Transmembrane</keyword>
<dbReference type="PANTHER" id="PTHR30093:SF2">
    <property type="entry name" value="TYPE II SECRETION SYSTEM PROTEIN H"/>
    <property type="match status" value="1"/>
</dbReference>
<dbReference type="AlphaFoldDB" id="A0A5C5WRC5"/>
<reference evidence="3 4" key="1">
    <citation type="submission" date="2019-02" db="EMBL/GenBank/DDBJ databases">
        <title>Deep-cultivation of Planctomycetes and their phenomic and genomic characterization uncovers novel biology.</title>
        <authorList>
            <person name="Wiegand S."/>
            <person name="Jogler M."/>
            <person name="Boedeker C."/>
            <person name="Pinto D."/>
            <person name="Vollmers J."/>
            <person name="Rivas-Marin E."/>
            <person name="Kohn T."/>
            <person name="Peeters S.H."/>
            <person name="Heuer A."/>
            <person name="Rast P."/>
            <person name="Oberbeckmann S."/>
            <person name="Bunk B."/>
            <person name="Jeske O."/>
            <person name="Meyerdierks A."/>
            <person name="Storesund J.E."/>
            <person name="Kallscheuer N."/>
            <person name="Luecker S."/>
            <person name="Lage O.M."/>
            <person name="Pohl T."/>
            <person name="Merkel B.J."/>
            <person name="Hornburger P."/>
            <person name="Mueller R.-W."/>
            <person name="Bruemmer F."/>
            <person name="Labrenz M."/>
            <person name="Spormann A.M."/>
            <person name="Op Den Camp H."/>
            <person name="Overmann J."/>
            <person name="Amann R."/>
            <person name="Jetten M.S.M."/>
            <person name="Mascher T."/>
            <person name="Medema M.H."/>
            <person name="Devos D.P."/>
            <person name="Kaster A.-K."/>
            <person name="Ovreas L."/>
            <person name="Rohde M."/>
            <person name="Galperin M.Y."/>
            <person name="Jogler C."/>
        </authorList>
    </citation>
    <scope>NUCLEOTIDE SEQUENCE [LARGE SCALE GENOMIC DNA]</scope>
    <source>
        <strain evidence="3 4">Pla22</strain>
    </source>
</reference>
<dbReference type="InterPro" id="IPR045584">
    <property type="entry name" value="Pilin-like"/>
</dbReference>
<keyword evidence="1" id="KW-0472">Membrane</keyword>
<dbReference type="InterPro" id="IPR027558">
    <property type="entry name" value="Pre_pil_HX9DG_C"/>
</dbReference>
<dbReference type="Pfam" id="PF07963">
    <property type="entry name" value="N_methyl"/>
    <property type="match status" value="1"/>
</dbReference>
<dbReference type="Proteomes" id="UP000316598">
    <property type="component" value="Unassembled WGS sequence"/>
</dbReference>
<evidence type="ECO:0000259" key="2">
    <source>
        <dbReference type="Pfam" id="PF07596"/>
    </source>
</evidence>
<dbReference type="EMBL" id="SJPI01000001">
    <property type="protein sequence ID" value="TWT53010.1"/>
    <property type="molecule type" value="Genomic_DNA"/>
</dbReference>
<keyword evidence="4" id="KW-1185">Reference proteome</keyword>
<sequence length="348" mass="38245">MLAATSMPRLVKRCPSNRAWRHWCGSEYAGSSRTDRQGFTLVELLVVIAIIAILVGLLLPAVQAAREAARRVQCQNRVKQIGLAMHNYESTYKTLPWGAKGGWGQSWTSDILPFLDQNQIAAIVPQGEPGFGNNTTVTPDGSRFRELARTLVPTFRCPSQPGPTHFSLADDDISGRAINSYLGNAGSNVTRNGYTSSLTSGQGMDDSNGVLRVANCVSRPWLPPQPAAIKFNAILDGLTHTVLVAETKYIDFFDCDICDHYALYHPEFDRSQGSDFSEVLFSMYYQTNRIVAVKRELEMSAGSYHQGGVHSVFCDGSVHFLTDSMDESVRRAIGSRAGGEHYDQTAIN</sequence>
<feature type="transmembrane region" description="Helical" evidence="1">
    <location>
        <begin position="41"/>
        <end position="62"/>
    </location>
</feature>
<gene>
    <name evidence="3" type="ORF">Pla22_06380</name>
</gene>
<comment type="caution">
    <text evidence="3">The sequence shown here is derived from an EMBL/GenBank/DDBJ whole genome shotgun (WGS) entry which is preliminary data.</text>
</comment>
<dbReference type="Gene3D" id="3.30.700.10">
    <property type="entry name" value="Glycoprotein, Type 4 Pilin"/>
    <property type="match status" value="1"/>
</dbReference>
<dbReference type="PROSITE" id="PS00409">
    <property type="entry name" value="PROKAR_NTER_METHYL"/>
    <property type="match status" value="1"/>
</dbReference>
<dbReference type="Pfam" id="PF07596">
    <property type="entry name" value="SBP_bac_10"/>
    <property type="match status" value="1"/>
</dbReference>
<accession>A0A5C5WRC5</accession>
<dbReference type="PANTHER" id="PTHR30093">
    <property type="entry name" value="GENERAL SECRETION PATHWAY PROTEIN G"/>
    <property type="match status" value="1"/>
</dbReference>
<organism evidence="3 4">
    <name type="scientific">Rubripirellula amarantea</name>
    <dbReference type="NCBI Taxonomy" id="2527999"/>
    <lineage>
        <taxon>Bacteria</taxon>
        <taxon>Pseudomonadati</taxon>
        <taxon>Planctomycetota</taxon>
        <taxon>Planctomycetia</taxon>
        <taxon>Pirellulales</taxon>
        <taxon>Pirellulaceae</taxon>
        <taxon>Rubripirellula</taxon>
    </lineage>
</organism>
<evidence type="ECO:0000313" key="3">
    <source>
        <dbReference type="EMBL" id="TWT53010.1"/>
    </source>
</evidence>
<dbReference type="NCBIfam" id="TIGR04294">
    <property type="entry name" value="pre_pil_HX9DG"/>
    <property type="match status" value="1"/>
</dbReference>
<proteinExistence type="predicted"/>
<evidence type="ECO:0000256" key="1">
    <source>
        <dbReference type="SAM" id="Phobius"/>
    </source>
</evidence>
<name>A0A5C5WRC5_9BACT</name>
<protein>
    <submittedName>
        <fullName evidence="3">Putative major pilin subunit</fullName>
    </submittedName>
</protein>
<dbReference type="NCBIfam" id="TIGR02532">
    <property type="entry name" value="IV_pilin_GFxxxE"/>
    <property type="match status" value="1"/>
</dbReference>
<keyword evidence="1" id="KW-1133">Transmembrane helix</keyword>
<dbReference type="InterPro" id="IPR011453">
    <property type="entry name" value="DUF1559"/>
</dbReference>